<dbReference type="AlphaFoldDB" id="A0A6C0IZF1"/>
<keyword evidence="1" id="KW-0812">Transmembrane</keyword>
<organism evidence="2">
    <name type="scientific">viral metagenome</name>
    <dbReference type="NCBI Taxonomy" id="1070528"/>
    <lineage>
        <taxon>unclassified sequences</taxon>
        <taxon>metagenomes</taxon>
        <taxon>organismal metagenomes</taxon>
    </lineage>
</organism>
<reference evidence="2" key="1">
    <citation type="journal article" date="2020" name="Nature">
        <title>Giant virus diversity and host interactions through global metagenomics.</title>
        <authorList>
            <person name="Schulz F."/>
            <person name="Roux S."/>
            <person name="Paez-Espino D."/>
            <person name="Jungbluth S."/>
            <person name="Walsh D.A."/>
            <person name="Denef V.J."/>
            <person name="McMahon K.D."/>
            <person name="Konstantinidis K.T."/>
            <person name="Eloe-Fadrosh E.A."/>
            <person name="Kyrpides N.C."/>
            <person name="Woyke T."/>
        </authorList>
    </citation>
    <scope>NUCLEOTIDE SEQUENCE</scope>
    <source>
        <strain evidence="2">GVMAG-M-3300024510-1</strain>
    </source>
</reference>
<evidence type="ECO:0000313" key="2">
    <source>
        <dbReference type="EMBL" id="QHT97077.1"/>
    </source>
</evidence>
<accession>A0A6C0IZF1</accession>
<sequence length="283" mass="32288">MDNLLFVESGPCKLLRVATSTYLYIEHNKNKDRELNNVAIEVCTDDIAYDEALDERTHKRKHDFIFSAFSLVSDGFGAYQLRYVPIPLPRMTVDEALVTQARQDLVLGMLPHENGVAGLVPRLSNQHPTLGSQVIIRREGMQPYANVCIENSFGLLHYNSNSQRYEFGAINQADVERKACFHFEKIVDMSNVNVSVPLMFVRYPLEPSILVLPPPETTASFFEETYADEISKRKRVAVLRRIIRTPPPPVTTVEENHTRNSAVFFIVFGAAIFYVILRYKHSH</sequence>
<proteinExistence type="predicted"/>
<evidence type="ECO:0000256" key="1">
    <source>
        <dbReference type="SAM" id="Phobius"/>
    </source>
</evidence>
<protein>
    <submittedName>
        <fullName evidence="2">Uncharacterized protein</fullName>
    </submittedName>
</protein>
<name>A0A6C0IZF1_9ZZZZ</name>
<dbReference type="EMBL" id="MN740271">
    <property type="protein sequence ID" value="QHT97077.1"/>
    <property type="molecule type" value="Genomic_DNA"/>
</dbReference>
<keyword evidence="1" id="KW-1133">Transmembrane helix</keyword>
<feature type="transmembrane region" description="Helical" evidence="1">
    <location>
        <begin position="262"/>
        <end position="279"/>
    </location>
</feature>
<keyword evidence="1" id="KW-0472">Membrane</keyword>